<name>A0A1Y3G9N3_9EURY</name>
<dbReference type="EMBL" id="MRZU01000004">
    <property type="protein sequence ID" value="OUJ18152.1"/>
    <property type="molecule type" value="Genomic_DNA"/>
</dbReference>
<evidence type="ECO:0000313" key="1">
    <source>
        <dbReference type="EMBL" id="OUJ18152.1"/>
    </source>
</evidence>
<reference evidence="1 2" key="1">
    <citation type="submission" date="2016-12" db="EMBL/GenBank/DDBJ databases">
        <title>Discovery of methanogenic haloarchaea.</title>
        <authorList>
            <person name="Sorokin D.Y."/>
            <person name="Makarova K.S."/>
            <person name="Abbas B."/>
            <person name="Ferrer M."/>
            <person name="Golyshin P.N."/>
        </authorList>
    </citation>
    <scope>NUCLEOTIDE SEQUENCE [LARGE SCALE GENOMIC DNA]</scope>
    <source>
        <strain evidence="1">AMET1</strain>
    </source>
</reference>
<evidence type="ECO:0000313" key="2">
    <source>
        <dbReference type="Proteomes" id="UP000195137"/>
    </source>
</evidence>
<dbReference type="RefSeq" id="WP_161490786.1">
    <property type="nucleotide sequence ID" value="NZ_MRZU01000004.1"/>
</dbReference>
<comment type="caution">
    <text evidence="1">The sequence shown here is derived from an EMBL/GenBank/DDBJ whole genome shotgun (WGS) entry which is preliminary data.</text>
</comment>
<sequence>MNKKLDKLLDLFVDEGEMGIEIKDLVLRYDNKKIHVEGNMQFKIEE</sequence>
<gene>
    <name evidence="1" type="ORF">AMET1_1055</name>
</gene>
<organism evidence="1 2">
    <name type="scientific">Methanonatronarchaeum thermophilum</name>
    <dbReference type="NCBI Taxonomy" id="1927129"/>
    <lineage>
        <taxon>Archaea</taxon>
        <taxon>Methanobacteriati</taxon>
        <taxon>Methanobacteriota</taxon>
        <taxon>Methanonatronarchaeia</taxon>
        <taxon>Methanonatronarchaeales</taxon>
        <taxon>Methanonatronarchaeaceae</taxon>
        <taxon>Methanonatronarchaeum</taxon>
    </lineage>
</organism>
<accession>A0A1Y3G9N3</accession>
<keyword evidence="2" id="KW-1185">Reference proteome</keyword>
<proteinExistence type="predicted"/>
<dbReference type="Proteomes" id="UP000195137">
    <property type="component" value="Unassembled WGS sequence"/>
</dbReference>
<dbReference type="AlphaFoldDB" id="A0A1Y3G9N3"/>
<protein>
    <submittedName>
        <fullName evidence="1">Uncharacterized protein</fullName>
    </submittedName>
</protein>